<evidence type="ECO:0000256" key="2">
    <source>
        <dbReference type="ARBA" id="ARBA00022448"/>
    </source>
</evidence>
<evidence type="ECO:0000256" key="7">
    <source>
        <dbReference type="SAM" id="Phobius"/>
    </source>
</evidence>
<evidence type="ECO:0000259" key="8">
    <source>
        <dbReference type="Pfam" id="PF00324"/>
    </source>
</evidence>
<accession>A0A8T1VT79</accession>
<proteinExistence type="predicted"/>
<evidence type="ECO:0000256" key="4">
    <source>
        <dbReference type="ARBA" id="ARBA00022692"/>
    </source>
</evidence>
<feature type="domain" description="Amino acid permease/ SLC12A" evidence="8">
    <location>
        <begin position="9"/>
        <end position="266"/>
    </location>
</feature>
<dbReference type="InterPro" id="IPR044566">
    <property type="entry name" value="RMV1-like"/>
</dbReference>
<keyword evidence="4 7" id="KW-0812">Transmembrane</keyword>
<reference evidence="9" key="1">
    <citation type="submission" date="2021-02" db="EMBL/GenBank/DDBJ databases">
        <authorList>
            <person name="Palmer J.M."/>
        </authorList>
    </citation>
    <scope>NUCLEOTIDE SEQUENCE</scope>
    <source>
        <strain evidence="9">SCRP23</strain>
    </source>
</reference>
<feature type="transmembrane region" description="Helical" evidence="7">
    <location>
        <begin position="6"/>
        <end position="25"/>
    </location>
</feature>
<keyword evidence="3" id="KW-1003">Cell membrane</keyword>
<organism evidence="9 10">
    <name type="scientific">Phytophthora boehmeriae</name>
    <dbReference type="NCBI Taxonomy" id="109152"/>
    <lineage>
        <taxon>Eukaryota</taxon>
        <taxon>Sar</taxon>
        <taxon>Stramenopiles</taxon>
        <taxon>Oomycota</taxon>
        <taxon>Peronosporomycetes</taxon>
        <taxon>Peronosporales</taxon>
        <taxon>Peronosporaceae</taxon>
        <taxon>Phytophthora</taxon>
    </lineage>
</organism>
<evidence type="ECO:0000256" key="3">
    <source>
        <dbReference type="ARBA" id="ARBA00022475"/>
    </source>
</evidence>
<dbReference type="Pfam" id="PF00324">
    <property type="entry name" value="AA_permease"/>
    <property type="match status" value="1"/>
</dbReference>
<feature type="transmembrane region" description="Helical" evidence="7">
    <location>
        <begin position="253"/>
        <end position="270"/>
    </location>
</feature>
<keyword evidence="2" id="KW-0813">Transport</keyword>
<evidence type="ECO:0000313" key="9">
    <source>
        <dbReference type="EMBL" id="KAG7384555.1"/>
    </source>
</evidence>
<keyword evidence="10" id="KW-1185">Reference proteome</keyword>
<evidence type="ECO:0000256" key="6">
    <source>
        <dbReference type="ARBA" id="ARBA00023136"/>
    </source>
</evidence>
<dbReference type="Proteomes" id="UP000693981">
    <property type="component" value="Unassembled WGS sequence"/>
</dbReference>
<sequence>MASRSCIVLLGCVLVPIIIFTAWSYSRARDYEDLIEIRHESFELYDGDDHHVGDIEIDWALLLNTLFWKYHGINIASVFGGEVSNPAGIYSRAVALTVVLIVLTYLVPMPAAIIVDDPSWPFFTRDSYPAIAGSIGGPVLKALVVFSSCCTAAGLFVSGIFCEAFQLAGMGESQLLPSCFAWRSTRFDAPYVSIGVTTLVTVALLEVDFDDLLPMTNVFASAVQLLIMLAAISLRKQLPYIPRPTKVPGGKSTIAALALLPTAMLCYIIVDAFSSITSTLIIVGFLLPGLAYGLYERYFDDHRRVI</sequence>
<gene>
    <name evidence="9" type="ORF">PHYBOEH_009419</name>
</gene>
<evidence type="ECO:0000256" key="1">
    <source>
        <dbReference type="ARBA" id="ARBA00004651"/>
    </source>
</evidence>
<dbReference type="InterPro" id="IPR004841">
    <property type="entry name" value="AA-permease/SLC12A_dom"/>
</dbReference>
<feature type="transmembrane region" description="Helical" evidence="7">
    <location>
        <begin position="143"/>
        <end position="168"/>
    </location>
</feature>
<dbReference type="EMBL" id="JAGDFL010000593">
    <property type="protein sequence ID" value="KAG7384555.1"/>
    <property type="molecule type" value="Genomic_DNA"/>
</dbReference>
<dbReference type="GO" id="GO:0022857">
    <property type="term" value="F:transmembrane transporter activity"/>
    <property type="evidence" value="ECO:0007669"/>
    <property type="project" value="InterPro"/>
</dbReference>
<dbReference type="PANTHER" id="PTHR45826:SF2">
    <property type="entry name" value="AMINO ACID TRANSPORTER"/>
    <property type="match status" value="1"/>
</dbReference>
<dbReference type="AlphaFoldDB" id="A0A8T1VT79"/>
<feature type="transmembrane region" description="Helical" evidence="7">
    <location>
        <begin position="213"/>
        <end position="232"/>
    </location>
</feature>
<dbReference type="GO" id="GO:0005886">
    <property type="term" value="C:plasma membrane"/>
    <property type="evidence" value="ECO:0007669"/>
    <property type="project" value="UniProtKB-SubCell"/>
</dbReference>
<feature type="transmembrane region" description="Helical" evidence="7">
    <location>
        <begin position="189"/>
        <end position="207"/>
    </location>
</feature>
<name>A0A8T1VT79_9STRA</name>
<keyword evidence="6 7" id="KW-0472">Membrane</keyword>
<comment type="subcellular location">
    <subcellularLocation>
        <location evidence="1">Cell membrane</location>
        <topology evidence="1">Multi-pass membrane protein</topology>
    </subcellularLocation>
</comment>
<dbReference type="PANTHER" id="PTHR45826">
    <property type="entry name" value="POLYAMINE TRANSPORTER PUT1"/>
    <property type="match status" value="1"/>
</dbReference>
<protein>
    <recommendedName>
        <fullName evidence="8">Amino acid permease/ SLC12A domain-containing protein</fullName>
    </recommendedName>
</protein>
<evidence type="ECO:0000313" key="10">
    <source>
        <dbReference type="Proteomes" id="UP000693981"/>
    </source>
</evidence>
<evidence type="ECO:0000256" key="5">
    <source>
        <dbReference type="ARBA" id="ARBA00022989"/>
    </source>
</evidence>
<comment type="caution">
    <text evidence="9">The sequence shown here is derived from an EMBL/GenBank/DDBJ whole genome shotgun (WGS) entry which is preliminary data.</text>
</comment>
<feature type="transmembrane region" description="Helical" evidence="7">
    <location>
        <begin position="93"/>
        <end position="115"/>
    </location>
</feature>
<keyword evidence="5 7" id="KW-1133">Transmembrane helix</keyword>
<feature type="transmembrane region" description="Helical" evidence="7">
    <location>
        <begin position="276"/>
        <end position="295"/>
    </location>
</feature>
<dbReference type="OrthoDB" id="5982228at2759"/>